<organism evidence="5 6">
    <name type="scientific">Paenibacillus favisporus</name>
    <dbReference type="NCBI Taxonomy" id="221028"/>
    <lineage>
        <taxon>Bacteria</taxon>
        <taxon>Bacillati</taxon>
        <taxon>Bacillota</taxon>
        <taxon>Bacilli</taxon>
        <taxon>Bacillales</taxon>
        <taxon>Paenibacillaceae</taxon>
        <taxon>Paenibacillus</taxon>
    </lineage>
</organism>
<evidence type="ECO:0000256" key="1">
    <source>
        <dbReference type="ARBA" id="ARBA00022490"/>
    </source>
</evidence>
<evidence type="ECO:0000256" key="4">
    <source>
        <dbReference type="HAMAP-Rule" id="MF_00167"/>
    </source>
</evidence>
<name>A0ABV2F8L3_9BACL</name>
<dbReference type="NCBIfam" id="TIGR00202">
    <property type="entry name" value="csrA"/>
    <property type="match status" value="1"/>
</dbReference>
<dbReference type="RefSeq" id="WP_354500310.1">
    <property type="nucleotide sequence ID" value="NZ_JBEPLV010000005.1"/>
</dbReference>
<dbReference type="InterPro" id="IPR036107">
    <property type="entry name" value="CsrA_sf"/>
</dbReference>
<dbReference type="EMBL" id="JBEPLV010000005">
    <property type="protein sequence ID" value="MET3548121.1"/>
    <property type="molecule type" value="Genomic_DNA"/>
</dbReference>
<gene>
    <name evidence="4" type="primary">csrA</name>
    <name evidence="5" type="ORF">ABID47_004749</name>
</gene>
<keyword evidence="4" id="KW-0678">Repressor</keyword>
<dbReference type="PANTHER" id="PTHR34984:SF1">
    <property type="entry name" value="CARBON STORAGE REGULATOR"/>
    <property type="match status" value="1"/>
</dbReference>
<evidence type="ECO:0000313" key="6">
    <source>
        <dbReference type="Proteomes" id="UP001549098"/>
    </source>
</evidence>
<keyword evidence="1 4" id="KW-0963">Cytoplasm</keyword>
<dbReference type="Pfam" id="PF02599">
    <property type="entry name" value="CsrA"/>
    <property type="match status" value="1"/>
</dbReference>
<keyword evidence="6" id="KW-1185">Reference proteome</keyword>
<keyword evidence="2 4" id="KW-0810">Translation regulation</keyword>
<comment type="similarity">
    <text evidence="4">Belongs to the CsrA/RsmA family.</text>
</comment>
<protein>
    <recommendedName>
        <fullName evidence="4">Translational regulator CsrA</fullName>
    </recommendedName>
</protein>
<comment type="function">
    <text evidence="4">A translational regulator that binds mRNA to regulate translation initiation and/or mRNA stability. Usually binds in the 5'-UTR at or near the Shine-Dalgarno sequence preventing ribosome-binding, thus repressing translation. Its main target seems to be the major flagellin gene, while its function is anatagonized by FliW.</text>
</comment>
<evidence type="ECO:0000313" key="5">
    <source>
        <dbReference type="EMBL" id="MET3548121.1"/>
    </source>
</evidence>
<comment type="caution">
    <text evidence="5">The sequence shown here is derived from an EMBL/GenBank/DDBJ whole genome shotgun (WGS) entry which is preliminary data.</text>
</comment>
<comment type="subcellular location">
    <subcellularLocation>
        <location evidence="4">Cytoplasm</location>
    </subcellularLocation>
</comment>
<accession>A0ABV2F8L3</accession>
<reference evidence="5 6" key="1">
    <citation type="submission" date="2024-06" db="EMBL/GenBank/DDBJ databases">
        <title>Genomic Encyclopedia of Type Strains, Phase IV (KMG-IV): sequencing the most valuable type-strain genomes for metagenomic binning, comparative biology and taxonomic classification.</title>
        <authorList>
            <person name="Goeker M."/>
        </authorList>
    </citation>
    <scope>NUCLEOTIDE SEQUENCE [LARGE SCALE GENOMIC DNA]</scope>
    <source>
        <strain evidence="5 6">DSM 17253</strain>
    </source>
</reference>
<evidence type="ECO:0000256" key="3">
    <source>
        <dbReference type="ARBA" id="ARBA00022884"/>
    </source>
</evidence>
<keyword evidence="4" id="KW-1005">Bacterial flagellum biogenesis</keyword>
<dbReference type="InterPro" id="IPR003751">
    <property type="entry name" value="CsrA"/>
</dbReference>
<dbReference type="Proteomes" id="UP001549098">
    <property type="component" value="Unassembled WGS sequence"/>
</dbReference>
<evidence type="ECO:0000256" key="2">
    <source>
        <dbReference type="ARBA" id="ARBA00022845"/>
    </source>
</evidence>
<dbReference type="NCBIfam" id="NF002469">
    <property type="entry name" value="PRK01712.1"/>
    <property type="match status" value="1"/>
</dbReference>
<sequence>MLVLTRKKGESIVISENIEIIILGVEGDNVKIGVNAPKHIEIHRKELYLAIQQSNEEASSGRDDLLRKISEWKKNDSA</sequence>
<keyword evidence="3 4" id="KW-0694">RNA-binding</keyword>
<dbReference type="HAMAP" id="MF_00167">
    <property type="entry name" value="CsrA"/>
    <property type="match status" value="1"/>
</dbReference>
<proteinExistence type="inferred from homology"/>
<comment type="subunit">
    <text evidence="4">Homodimer; the beta-strands of each monomer intercalate to form a hydrophobic core, while the alpha-helices form wings that extend away from the core.</text>
</comment>
<dbReference type="Gene3D" id="2.60.40.4380">
    <property type="entry name" value="Translational regulator CsrA"/>
    <property type="match status" value="1"/>
</dbReference>
<dbReference type="PANTHER" id="PTHR34984">
    <property type="entry name" value="CARBON STORAGE REGULATOR"/>
    <property type="match status" value="1"/>
</dbReference>
<dbReference type="SUPFAM" id="SSF117130">
    <property type="entry name" value="CsrA-like"/>
    <property type="match status" value="1"/>
</dbReference>